<dbReference type="AlphaFoldDB" id="A0A087BCR5"/>
<dbReference type="PANTHER" id="PTHR46268:SF6">
    <property type="entry name" value="UNIVERSAL STRESS PROTEIN UP12"/>
    <property type="match status" value="1"/>
</dbReference>
<evidence type="ECO:0000256" key="1">
    <source>
        <dbReference type="ARBA" id="ARBA00008791"/>
    </source>
</evidence>
<dbReference type="PRINTS" id="PR01438">
    <property type="entry name" value="UNVRSLSTRESS"/>
</dbReference>
<dbReference type="InterPro" id="IPR006015">
    <property type="entry name" value="Universal_stress_UspA"/>
</dbReference>
<evidence type="ECO:0000259" key="2">
    <source>
        <dbReference type="Pfam" id="PF00582"/>
    </source>
</evidence>
<proteinExistence type="inferred from homology"/>
<dbReference type="CDD" id="cd00293">
    <property type="entry name" value="USP-like"/>
    <property type="match status" value="1"/>
</dbReference>
<evidence type="ECO:0000313" key="3">
    <source>
        <dbReference type="EMBL" id="KFI68815.1"/>
    </source>
</evidence>
<dbReference type="Gene3D" id="3.40.50.620">
    <property type="entry name" value="HUPs"/>
    <property type="match status" value="2"/>
</dbReference>
<sequence length="327" mass="36185">MAQTQIHDYAALTADIVVGIDGTTESFAALRWALRQAEITGQTVNAVYGWSYSWDMGPEPQTEEDEQKLRTRAANQLREWVDSALDNFDLADEQIRLTSFKSSGSTALLDIGKNAQQIVVGRRTMNKFLRFIRGSLSMSLAEEALVPVTVIRTSSDEDLTVQDEIANALTPDDQVYRYERPTSPIPRTSRPIVVGVDGSDYSRNALLFAASLARIHNAPLHVMYCWQYRDLGSIEGYETAVPPMKVAQEFAENKVRAMVERAQLPEDVDVHIDTFHISAGKGLVSASRYARHIVVGSRGLTGLDAHFLGSVSKQVLNSAECNVTIVH</sequence>
<dbReference type="InterPro" id="IPR014729">
    <property type="entry name" value="Rossmann-like_a/b/a_fold"/>
</dbReference>
<dbReference type="PANTHER" id="PTHR46268">
    <property type="entry name" value="STRESS RESPONSE PROTEIN NHAX"/>
    <property type="match status" value="1"/>
</dbReference>
<accession>A0A087BCR5</accession>
<name>A0A087BCR5_9BIFI</name>
<keyword evidence="4" id="KW-1185">Reference proteome</keyword>
<comment type="similarity">
    <text evidence="1">Belongs to the universal stress protein A family.</text>
</comment>
<protein>
    <submittedName>
        <fullName evidence="3">Universal stress protein UspA</fullName>
    </submittedName>
</protein>
<dbReference type="Pfam" id="PF00582">
    <property type="entry name" value="Usp"/>
    <property type="match status" value="2"/>
</dbReference>
<dbReference type="RefSeq" id="WP_022859281.1">
    <property type="nucleotide sequence ID" value="NZ_JGZB01000003.1"/>
</dbReference>
<evidence type="ECO:0000313" key="4">
    <source>
        <dbReference type="Proteomes" id="UP000029052"/>
    </source>
</evidence>
<dbReference type="eggNOG" id="COG0589">
    <property type="taxonomic scope" value="Bacteria"/>
</dbReference>
<dbReference type="InterPro" id="IPR006016">
    <property type="entry name" value="UspA"/>
</dbReference>
<reference evidence="3 4" key="1">
    <citation type="submission" date="2014-03" db="EMBL/GenBank/DDBJ databases">
        <title>Genomics of Bifidobacteria.</title>
        <authorList>
            <person name="Ventura M."/>
            <person name="Milani C."/>
            <person name="Lugli G.A."/>
        </authorList>
    </citation>
    <scope>NUCLEOTIDE SEQUENCE [LARGE SCALE GENOMIC DNA]</scope>
    <source>
        <strain evidence="3 4">LMG 11591</strain>
    </source>
</reference>
<dbReference type="SUPFAM" id="SSF52402">
    <property type="entry name" value="Adenine nucleotide alpha hydrolases-like"/>
    <property type="match status" value="2"/>
</dbReference>
<dbReference type="STRING" id="1692.BMAGN_0688"/>
<comment type="caution">
    <text evidence="3">The sequence shown here is derived from an EMBL/GenBank/DDBJ whole genome shotgun (WGS) entry which is preliminary data.</text>
</comment>
<organism evidence="3 4">
    <name type="scientific">Bifidobacterium magnum</name>
    <dbReference type="NCBI Taxonomy" id="1692"/>
    <lineage>
        <taxon>Bacteria</taxon>
        <taxon>Bacillati</taxon>
        <taxon>Actinomycetota</taxon>
        <taxon>Actinomycetes</taxon>
        <taxon>Bifidobacteriales</taxon>
        <taxon>Bifidobacteriaceae</taxon>
        <taxon>Bifidobacterium</taxon>
    </lineage>
</organism>
<dbReference type="EMBL" id="JGZB01000003">
    <property type="protein sequence ID" value="KFI68815.1"/>
    <property type="molecule type" value="Genomic_DNA"/>
</dbReference>
<feature type="domain" description="UspA" evidence="2">
    <location>
        <begin position="190"/>
        <end position="327"/>
    </location>
</feature>
<feature type="domain" description="UspA" evidence="2">
    <location>
        <begin position="16"/>
        <end position="152"/>
    </location>
</feature>
<gene>
    <name evidence="3" type="ORF">BMAGN_0688</name>
</gene>
<dbReference type="Proteomes" id="UP000029052">
    <property type="component" value="Unassembled WGS sequence"/>
</dbReference>